<evidence type="ECO:0000313" key="2">
    <source>
        <dbReference type="EMBL" id="CAA9554481.1"/>
    </source>
</evidence>
<feature type="region of interest" description="Disordered" evidence="1">
    <location>
        <begin position="1"/>
        <end position="146"/>
    </location>
</feature>
<feature type="compositionally biased region" description="Low complexity" evidence="1">
    <location>
        <begin position="79"/>
        <end position="98"/>
    </location>
</feature>
<dbReference type="EMBL" id="CADCWF010000128">
    <property type="protein sequence ID" value="CAA9554481.1"/>
    <property type="molecule type" value="Genomic_DNA"/>
</dbReference>
<accession>A0A6J4UPX6</accession>
<proteinExistence type="predicted"/>
<evidence type="ECO:0000256" key="1">
    <source>
        <dbReference type="SAM" id="MobiDB-lite"/>
    </source>
</evidence>
<feature type="compositionally biased region" description="Basic and acidic residues" evidence="1">
    <location>
        <begin position="26"/>
        <end position="42"/>
    </location>
</feature>
<gene>
    <name evidence="2" type="ORF">AVDCRST_MAG59-2041</name>
</gene>
<name>A0A6J4UPX6_9BACT</name>
<sequence>MADQIREDLGQAVGVPSPNRRPVGRVGRDDRGPPRRPGEVDRPAAQLQPGHVRQPVDQAGIRSAWATMPATAVSPYPPRSASAGRAGGQRSAASAVRRWPPPGGRARPPPGADAAGGRGDPSGGRGGPRPCRLGHAGRKPAATTGA</sequence>
<feature type="compositionally biased region" description="Gly residues" evidence="1">
    <location>
        <begin position="114"/>
        <end position="127"/>
    </location>
</feature>
<feature type="compositionally biased region" description="Low complexity" evidence="1">
    <location>
        <begin position="13"/>
        <end position="25"/>
    </location>
</feature>
<dbReference type="AlphaFoldDB" id="A0A6J4UPX6"/>
<protein>
    <submittedName>
        <fullName evidence="2">Uncharacterized protein</fullName>
    </submittedName>
</protein>
<organism evidence="2">
    <name type="scientific">uncultured Thermomicrobiales bacterium</name>
    <dbReference type="NCBI Taxonomy" id="1645740"/>
    <lineage>
        <taxon>Bacteria</taxon>
        <taxon>Pseudomonadati</taxon>
        <taxon>Thermomicrobiota</taxon>
        <taxon>Thermomicrobia</taxon>
        <taxon>Thermomicrobiales</taxon>
        <taxon>environmental samples</taxon>
    </lineage>
</organism>
<reference evidence="2" key="1">
    <citation type="submission" date="2020-02" db="EMBL/GenBank/DDBJ databases">
        <authorList>
            <person name="Meier V. D."/>
        </authorList>
    </citation>
    <scope>NUCLEOTIDE SEQUENCE</scope>
    <source>
        <strain evidence="2">AVDCRST_MAG59</strain>
    </source>
</reference>
<feature type="compositionally biased region" description="Pro residues" evidence="1">
    <location>
        <begin position="99"/>
        <end position="111"/>
    </location>
</feature>